<gene>
    <name evidence="2" type="ORF">NCTC12391_01014</name>
</gene>
<feature type="transmembrane region" description="Helical" evidence="1">
    <location>
        <begin position="15"/>
        <end position="36"/>
    </location>
</feature>
<sequence length="82" mass="9206">MSDEKAAMIEILSSILSRLVNVALCLVLTSIALLMLRDRTDLHLGVVALLALVIGILGTIAVRRVLRLLHRLWRRIFDSFAR</sequence>
<reference evidence="2 3" key="1">
    <citation type="submission" date="2019-02" db="EMBL/GenBank/DDBJ databases">
        <authorList>
            <consortium name="Pathogen Informatics"/>
        </authorList>
    </citation>
    <scope>NUCLEOTIDE SEQUENCE [LARGE SCALE GENOMIC DNA]</scope>
    <source>
        <strain evidence="2 3">3012STDY7078520</strain>
    </source>
</reference>
<evidence type="ECO:0000256" key="1">
    <source>
        <dbReference type="SAM" id="Phobius"/>
    </source>
</evidence>
<keyword evidence="1" id="KW-0472">Membrane</keyword>
<dbReference type="EMBL" id="CAACXN010000014">
    <property type="protein sequence ID" value="VEW11880.1"/>
    <property type="molecule type" value="Genomic_DNA"/>
</dbReference>
<evidence type="ECO:0000313" key="3">
    <source>
        <dbReference type="Proteomes" id="UP000386281"/>
    </source>
</evidence>
<keyword evidence="1" id="KW-1133">Transmembrane helix</keyword>
<name>A0A449D2V8_9MICO</name>
<dbReference type="RefSeq" id="WP_119296291.1">
    <property type="nucleotide sequence ID" value="NZ_CAACXN010000014.1"/>
</dbReference>
<feature type="transmembrane region" description="Helical" evidence="1">
    <location>
        <begin position="42"/>
        <end position="66"/>
    </location>
</feature>
<accession>A0A449D2V8</accession>
<dbReference type="Proteomes" id="UP000386281">
    <property type="component" value="Unassembled WGS sequence"/>
</dbReference>
<dbReference type="AlphaFoldDB" id="A0A449D2V8"/>
<evidence type="ECO:0000313" key="2">
    <source>
        <dbReference type="EMBL" id="VEW11880.1"/>
    </source>
</evidence>
<protein>
    <submittedName>
        <fullName evidence="2">Uncharacterized protein</fullName>
    </submittedName>
</protein>
<organism evidence="2 3">
    <name type="scientific">Brevibacterium casei</name>
    <dbReference type="NCBI Taxonomy" id="33889"/>
    <lineage>
        <taxon>Bacteria</taxon>
        <taxon>Bacillati</taxon>
        <taxon>Actinomycetota</taxon>
        <taxon>Actinomycetes</taxon>
        <taxon>Micrococcales</taxon>
        <taxon>Brevibacteriaceae</taxon>
        <taxon>Brevibacterium</taxon>
    </lineage>
</organism>
<proteinExistence type="predicted"/>
<keyword evidence="1" id="KW-0812">Transmembrane</keyword>